<comment type="caution">
    <text evidence="1">The sequence shown here is derived from an EMBL/GenBank/DDBJ whole genome shotgun (WGS) entry which is preliminary data.</text>
</comment>
<evidence type="ECO:0000313" key="1">
    <source>
        <dbReference type="EMBL" id="RXR07333.1"/>
    </source>
</evidence>
<evidence type="ECO:0000313" key="2">
    <source>
        <dbReference type="Proteomes" id="UP000289784"/>
    </source>
</evidence>
<name>A0A4Q1JYR5_9GAMM</name>
<dbReference type="InterPro" id="IPR016631">
    <property type="entry name" value="Regulatory_RpfE"/>
</dbReference>
<sequence length="305" mass="32921">MTQATLLLPPRTRLSGALSAGVGRALARADVRSVEPGERAQLHRHFQLVPDRWAPAALTRQRDAKDAAGALWLRADPAYMAPDMNGARMLAHGEALALQADECQALLRALKPLFGDAGMLLDAPVPSRWYLRLTPGTPLPDFTPPHLAVGDDLFAHLPAGDAGRRWRALFNEAQILLHAHPANAARQAAGKAAVNGLWFWGAGTLPDAVRTTHAQVKSREDLLSALAHAAGATDPSAQGSVLVDLRHLTSTEMLCGEALQPLLDELAKGALTGLALDFADGRLAQLQHAQRWRFWRRPLQDLQAL</sequence>
<dbReference type="OrthoDB" id="5295974at2"/>
<dbReference type="AlphaFoldDB" id="A0A4Q1JYR5"/>
<reference evidence="1 2" key="1">
    <citation type="submission" date="2019-01" db="EMBL/GenBank/DDBJ databases">
        <title>Pseudoxanthomonas composti sp. nov., isolated from compost.</title>
        <authorList>
            <person name="Yang G."/>
        </authorList>
    </citation>
    <scope>NUCLEOTIDE SEQUENCE [LARGE SCALE GENOMIC DNA]</scope>
    <source>
        <strain evidence="1 2">GSS15</strain>
    </source>
</reference>
<accession>A0A4Q1JYR5</accession>
<protein>
    <submittedName>
        <fullName evidence="1">Phosphoglycerate mutase</fullName>
    </submittedName>
</protein>
<dbReference type="RefSeq" id="WP_129470148.1">
    <property type="nucleotide sequence ID" value="NZ_SAWZ01000002.1"/>
</dbReference>
<dbReference type="PIRSF" id="PIRSF015283">
    <property type="entry name" value="Regulatory_RpfE"/>
    <property type="match status" value="1"/>
</dbReference>
<dbReference type="Proteomes" id="UP000289784">
    <property type="component" value="Unassembled WGS sequence"/>
</dbReference>
<dbReference type="EMBL" id="SAWZ01000002">
    <property type="protein sequence ID" value="RXR07333.1"/>
    <property type="molecule type" value="Genomic_DNA"/>
</dbReference>
<organism evidence="1 2">
    <name type="scientific">Pseudoxanthomonas composti</name>
    <dbReference type="NCBI Taxonomy" id="2137479"/>
    <lineage>
        <taxon>Bacteria</taxon>
        <taxon>Pseudomonadati</taxon>
        <taxon>Pseudomonadota</taxon>
        <taxon>Gammaproteobacteria</taxon>
        <taxon>Lysobacterales</taxon>
        <taxon>Lysobacteraceae</taxon>
        <taxon>Pseudoxanthomonas</taxon>
    </lineage>
</organism>
<proteinExistence type="predicted"/>
<gene>
    <name evidence="1" type="ORF">EPA99_05295</name>
</gene>
<keyword evidence="2" id="KW-1185">Reference proteome</keyword>